<evidence type="ECO:0000313" key="3">
    <source>
        <dbReference type="Proteomes" id="UP001178277"/>
    </source>
</evidence>
<dbReference type="RefSeq" id="WP_305161069.1">
    <property type="nucleotide sequence ID" value="NZ_JAUUTP010000016.1"/>
</dbReference>
<feature type="transmembrane region" description="Helical" evidence="1">
    <location>
        <begin position="78"/>
        <end position="98"/>
    </location>
</feature>
<organism evidence="2 3">
    <name type="scientific">Peribacillus simplex</name>
    <dbReference type="NCBI Taxonomy" id="1478"/>
    <lineage>
        <taxon>Bacteria</taxon>
        <taxon>Bacillati</taxon>
        <taxon>Bacillota</taxon>
        <taxon>Bacilli</taxon>
        <taxon>Bacillales</taxon>
        <taxon>Bacillaceae</taxon>
        <taxon>Peribacillus</taxon>
    </lineage>
</organism>
<keyword evidence="1" id="KW-0812">Transmembrane</keyword>
<proteinExistence type="predicted"/>
<keyword evidence="1" id="KW-0472">Membrane</keyword>
<reference evidence="2" key="1">
    <citation type="submission" date="2023-07" db="EMBL/GenBank/DDBJ databases">
        <title>Murine gut Bacillus species.</title>
        <authorList>
            <person name="Gutman E."/>
            <person name="Hashuel R."/>
            <person name="Litvak Y."/>
        </authorList>
    </citation>
    <scope>NUCLEOTIDE SEQUENCE</scope>
    <source>
        <strain evidence="2">RU283</strain>
    </source>
</reference>
<keyword evidence="1" id="KW-1133">Transmembrane helix</keyword>
<dbReference type="AlphaFoldDB" id="A0AA90SWR1"/>
<protein>
    <recommendedName>
        <fullName evidence="4">DUF4064 domain-containing protein</fullName>
    </recommendedName>
</protein>
<name>A0AA90SWR1_9BACI</name>
<dbReference type="EMBL" id="JAUUTP010000016">
    <property type="protein sequence ID" value="MDP1419836.1"/>
    <property type="molecule type" value="Genomic_DNA"/>
</dbReference>
<sequence>MTKKKFSIFSISCFVVTILLFIMTMMLGHYAATSMSSSDYSSTGFFGYLIFGIMIIAPIIGFILAFKGEKGSLKLTGIIGNLFVFFTISLFIAGVSFYDKIDNLQSFSL</sequence>
<evidence type="ECO:0008006" key="4">
    <source>
        <dbReference type="Google" id="ProtNLM"/>
    </source>
</evidence>
<gene>
    <name evidence="2" type="ORF">Q8G35_15915</name>
</gene>
<accession>A0AA90SWR1</accession>
<evidence type="ECO:0000313" key="2">
    <source>
        <dbReference type="EMBL" id="MDP1419836.1"/>
    </source>
</evidence>
<comment type="caution">
    <text evidence="2">The sequence shown here is derived from an EMBL/GenBank/DDBJ whole genome shotgun (WGS) entry which is preliminary data.</text>
</comment>
<feature type="transmembrane region" description="Helical" evidence="1">
    <location>
        <begin position="44"/>
        <end position="66"/>
    </location>
</feature>
<evidence type="ECO:0000256" key="1">
    <source>
        <dbReference type="SAM" id="Phobius"/>
    </source>
</evidence>
<feature type="transmembrane region" description="Helical" evidence="1">
    <location>
        <begin position="7"/>
        <end position="32"/>
    </location>
</feature>
<dbReference type="Proteomes" id="UP001178277">
    <property type="component" value="Unassembled WGS sequence"/>
</dbReference>